<keyword evidence="1" id="KW-0472">Membrane</keyword>
<proteinExistence type="predicted"/>
<dbReference type="Proteomes" id="UP000252707">
    <property type="component" value="Unassembled WGS sequence"/>
</dbReference>
<name>A0A369CIY3_9GAMM</name>
<dbReference type="PIRSF" id="PIRSF020606">
    <property type="entry name" value="UCP020606"/>
    <property type="match status" value="1"/>
</dbReference>
<feature type="transmembrane region" description="Helical" evidence="1">
    <location>
        <begin position="109"/>
        <end position="126"/>
    </location>
</feature>
<feature type="transmembrane region" description="Helical" evidence="1">
    <location>
        <begin position="16"/>
        <end position="33"/>
    </location>
</feature>
<reference evidence="2 3" key="1">
    <citation type="submission" date="2018-07" db="EMBL/GenBank/DDBJ databases">
        <title>Genomic Encyclopedia of Type Strains, Phase IV (KMG-IV): sequencing the most valuable type-strain genomes for metagenomic binning, comparative biology and taxonomic classification.</title>
        <authorList>
            <person name="Goeker M."/>
        </authorList>
    </citation>
    <scope>NUCLEOTIDE SEQUENCE [LARGE SCALE GENOMIC DNA]</scope>
    <source>
        <strain evidence="2 3">DSM 26407</strain>
    </source>
</reference>
<dbReference type="EMBL" id="QPJY01000001">
    <property type="protein sequence ID" value="RCX33045.1"/>
    <property type="molecule type" value="Genomic_DNA"/>
</dbReference>
<gene>
    <name evidence="2" type="ORF">DFQ59_101344</name>
</gene>
<dbReference type="RefSeq" id="WP_114277928.1">
    <property type="nucleotide sequence ID" value="NZ_QPJY01000001.1"/>
</dbReference>
<feature type="transmembrane region" description="Helical" evidence="1">
    <location>
        <begin position="39"/>
        <end position="59"/>
    </location>
</feature>
<accession>A0A369CIY3</accession>
<dbReference type="OrthoDB" id="9786473at2"/>
<evidence type="ECO:0000313" key="3">
    <source>
        <dbReference type="Proteomes" id="UP000252707"/>
    </source>
</evidence>
<dbReference type="Pfam" id="PF09997">
    <property type="entry name" value="DUF2238"/>
    <property type="match status" value="1"/>
</dbReference>
<keyword evidence="3" id="KW-1185">Reference proteome</keyword>
<keyword evidence="1" id="KW-0812">Transmembrane</keyword>
<dbReference type="AlphaFoldDB" id="A0A369CIY3"/>
<dbReference type="InterPro" id="IPR014509">
    <property type="entry name" value="YjdF-like"/>
</dbReference>
<feature type="transmembrane region" description="Helical" evidence="1">
    <location>
        <begin position="181"/>
        <end position="200"/>
    </location>
</feature>
<organism evidence="2 3">
    <name type="scientific">Thioalbus denitrificans</name>
    <dbReference type="NCBI Taxonomy" id="547122"/>
    <lineage>
        <taxon>Bacteria</taxon>
        <taxon>Pseudomonadati</taxon>
        <taxon>Pseudomonadota</taxon>
        <taxon>Gammaproteobacteria</taxon>
        <taxon>Chromatiales</taxon>
        <taxon>Ectothiorhodospiraceae</taxon>
        <taxon>Thioalbus</taxon>
    </lineage>
</organism>
<comment type="caution">
    <text evidence="2">The sequence shown here is derived from an EMBL/GenBank/DDBJ whole genome shotgun (WGS) entry which is preliminary data.</text>
</comment>
<protein>
    <submittedName>
        <fullName evidence="2">Putative membrane protein</fullName>
    </submittedName>
</protein>
<feature type="transmembrane region" description="Helical" evidence="1">
    <location>
        <begin position="138"/>
        <end position="161"/>
    </location>
</feature>
<sequence>MSTVPAALQPRRREPGWLLAGVGLVLAFTGLMPASGHQIWFLETFPVMIGIALLVPTYRAFPFTPLAYRLLALHALVLIWGGYYTYADNPLFEWLQQALDLERNYYDRLGHLLQGFVPAIVAREILLRRSPLRPGKWLFFIVACICLSISACYEFIEWWVALLTGEEAEVFLATQGDIWDTQWDMFLALIGAIAAQIALARLHDREIARLPAGGGAAT</sequence>
<evidence type="ECO:0000313" key="2">
    <source>
        <dbReference type="EMBL" id="RCX33045.1"/>
    </source>
</evidence>
<evidence type="ECO:0000256" key="1">
    <source>
        <dbReference type="SAM" id="Phobius"/>
    </source>
</evidence>
<keyword evidence="1" id="KW-1133">Transmembrane helix</keyword>
<feature type="transmembrane region" description="Helical" evidence="1">
    <location>
        <begin position="66"/>
        <end position="86"/>
    </location>
</feature>
<dbReference type="InterPro" id="IPR058534">
    <property type="entry name" value="YjdF"/>
</dbReference>